<dbReference type="RefSeq" id="WP_145446755.1">
    <property type="nucleotide sequence ID" value="NZ_CP036280.1"/>
</dbReference>
<proteinExistence type="predicted"/>
<evidence type="ECO:0000256" key="1">
    <source>
        <dbReference type="SAM" id="SignalP"/>
    </source>
</evidence>
<dbReference type="EMBL" id="CP036280">
    <property type="protein sequence ID" value="QDU72580.1"/>
    <property type="molecule type" value="Genomic_DNA"/>
</dbReference>
<accession>A0A518C035</accession>
<sequence length="373" mass="41136" precursor="true">MHRTLAAGVTLAALLAPCANADTRFWHIQNTGYYHDGNDGTALALRNGSVWPTIFTDDGRALAQFATGWTDLVPFNVSLFPRTYDMPLRATSSADHRVTVTTDDQSSGSGYLSNNGVTLSRTGFTPLPDHTLAADYGPDGNLYLLLKNPDTSDRYVPGLPDPEYNDYHDIAVSPFGEVGLIDDRYGFAEYSPLRGDWQYVDFYDLPDPDNRFNNFTAISLEYDALGRPHVLGELDNQAAALDYHPATGWTLTDFTQDLTLNGTFDKAYDLAADSLGNVGTALYLDGFESTANALYYLHHDGDEWSAHLVENDTNLDIRYDAQFGIAYDHEDLPVISYVTNGTIHLAYDPIIVPEPAALTLLSLTALTLARRTR</sequence>
<evidence type="ECO:0008006" key="4">
    <source>
        <dbReference type="Google" id="ProtNLM"/>
    </source>
</evidence>
<dbReference type="AlphaFoldDB" id="A0A518C035"/>
<evidence type="ECO:0000313" key="2">
    <source>
        <dbReference type="EMBL" id="QDU72580.1"/>
    </source>
</evidence>
<reference evidence="2 3" key="1">
    <citation type="submission" date="2019-02" db="EMBL/GenBank/DDBJ databases">
        <title>Deep-cultivation of Planctomycetes and their phenomic and genomic characterization uncovers novel biology.</title>
        <authorList>
            <person name="Wiegand S."/>
            <person name="Jogler M."/>
            <person name="Boedeker C."/>
            <person name="Pinto D."/>
            <person name="Vollmers J."/>
            <person name="Rivas-Marin E."/>
            <person name="Kohn T."/>
            <person name="Peeters S.H."/>
            <person name="Heuer A."/>
            <person name="Rast P."/>
            <person name="Oberbeckmann S."/>
            <person name="Bunk B."/>
            <person name="Jeske O."/>
            <person name="Meyerdierks A."/>
            <person name="Storesund J.E."/>
            <person name="Kallscheuer N."/>
            <person name="Luecker S."/>
            <person name="Lage O.M."/>
            <person name="Pohl T."/>
            <person name="Merkel B.J."/>
            <person name="Hornburger P."/>
            <person name="Mueller R.-W."/>
            <person name="Bruemmer F."/>
            <person name="Labrenz M."/>
            <person name="Spormann A.M."/>
            <person name="Op den Camp H."/>
            <person name="Overmann J."/>
            <person name="Amann R."/>
            <person name="Jetten M.S.M."/>
            <person name="Mascher T."/>
            <person name="Medema M.H."/>
            <person name="Devos D.P."/>
            <person name="Kaster A.-K."/>
            <person name="Ovreas L."/>
            <person name="Rohde M."/>
            <person name="Galperin M.Y."/>
            <person name="Jogler C."/>
        </authorList>
    </citation>
    <scope>NUCLEOTIDE SEQUENCE [LARGE SCALE GENOMIC DNA]</scope>
    <source>
        <strain evidence="2 3">Pan265</strain>
    </source>
</reference>
<dbReference type="Proteomes" id="UP000320386">
    <property type="component" value="Chromosome"/>
</dbReference>
<feature type="signal peptide" evidence="1">
    <location>
        <begin position="1"/>
        <end position="21"/>
    </location>
</feature>
<organism evidence="2 3">
    <name type="scientific">Mucisphaera calidilacus</name>
    <dbReference type="NCBI Taxonomy" id="2527982"/>
    <lineage>
        <taxon>Bacteria</taxon>
        <taxon>Pseudomonadati</taxon>
        <taxon>Planctomycetota</taxon>
        <taxon>Phycisphaerae</taxon>
        <taxon>Phycisphaerales</taxon>
        <taxon>Phycisphaeraceae</taxon>
        <taxon>Mucisphaera</taxon>
    </lineage>
</organism>
<dbReference type="KEGG" id="mcad:Pan265_24500"/>
<feature type="chain" id="PRO_5022226288" description="PEP-CTERM protein-sorting domain-containing protein" evidence="1">
    <location>
        <begin position="22"/>
        <end position="373"/>
    </location>
</feature>
<keyword evidence="3" id="KW-1185">Reference proteome</keyword>
<evidence type="ECO:0000313" key="3">
    <source>
        <dbReference type="Proteomes" id="UP000320386"/>
    </source>
</evidence>
<protein>
    <recommendedName>
        <fullName evidence="4">PEP-CTERM protein-sorting domain-containing protein</fullName>
    </recommendedName>
</protein>
<keyword evidence="1" id="KW-0732">Signal</keyword>
<name>A0A518C035_9BACT</name>
<gene>
    <name evidence="2" type="ORF">Pan265_24500</name>
</gene>